<dbReference type="EMBL" id="CP058649">
    <property type="protein sequence ID" value="QUI25005.1"/>
    <property type="molecule type" value="Genomic_DNA"/>
</dbReference>
<dbReference type="InterPro" id="IPR029044">
    <property type="entry name" value="Nucleotide-diphossugar_trans"/>
</dbReference>
<dbReference type="PANTHER" id="PTHR42866">
    <property type="entry name" value="3-DEOXY-MANNO-OCTULOSONATE CYTIDYLYLTRANSFERASE"/>
    <property type="match status" value="1"/>
</dbReference>
<dbReference type="Proteomes" id="UP000683246">
    <property type="component" value="Chromosome"/>
</dbReference>
<evidence type="ECO:0008006" key="3">
    <source>
        <dbReference type="Google" id="ProtNLM"/>
    </source>
</evidence>
<accession>A0A8J8MNJ2</accession>
<gene>
    <name evidence="1" type="ORF">HZI73_23115</name>
</gene>
<dbReference type="PANTHER" id="PTHR42866:SF1">
    <property type="entry name" value="SPORE COAT POLYSACCHARIDE BIOSYNTHESIS PROTEIN SPSF"/>
    <property type="match status" value="1"/>
</dbReference>
<dbReference type="Gene3D" id="3.90.550.10">
    <property type="entry name" value="Spore Coat Polysaccharide Biosynthesis Protein SpsA, Chain A"/>
    <property type="match status" value="1"/>
</dbReference>
<dbReference type="InterPro" id="IPR003329">
    <property type="entry name" value="Cytidylyl_trans"/>
</dbReference>
<dbReference type="AlphaFoldDB" id="A0A8J8MNJ2"/>
<proteinExistence type="predicted"/>
<dbReference type="KEGG" id="vpy:HZI73_23115"/>
<dbReference type="GO" id="GO:0005829">
    <property type="term" value="C:cytosol"/>
    <property type="evidence" value="ECO:0007669"/>
    <property type="project" value="TreeGrafter"/>
</dbReference>
<evidence type="ECO:0000313" key="2">
    <source>
        <dbReference type="Proteomes" id="UP000683246"/>
    </source>
</evidence>
<protein>
    <recommendedName>
        <fullName evidence="3">3-deoxy-manno-octulosonate cytidylyltransferase</fullName>
    </recommendedName>
</protein>
<evidence type="ECO:0000313" key="1">
    <source>
        <dbReference type="EMBL" id="QUI25005.1"/>
    </source>
</evidence>
<keyword evidence="2" id="KW-1185">Reference proteome</keyword>
<organism evidence="1 2">
    <name type="scientific">Vallitalea pronyensis</name>
    <dbReference type="NCBI Taxonomy" id="1348613"/>
    <lineage>
        <taxon>Bacteria</taxon>
        <taxon>Bacillati</taxon>
        <taxon>Bacillota</taxon>
        <taxon>Clostridia</taxon>
        <taxon>Lachnospirales</taxon>
        <taxon>Vallitaleaceae</taxon>
        <taxon>Vallitalea</taxon>
    </lineage>
</organism>
<sequence>MKTIACIIARTNSTRLPQKVLLEVNGRRVIEHIINRIKEVKNIDEIYIATSTHPDDKILGQIAYQNNIKIHYGSETSVIDRMLEIGEKENAKNLIRITGDNIFTDPQILEMTLTAHKESKAEYSRAEKLPIGTTAEVIDVNALKRCYCSIDPEKSEYLFYYIFDPTKYKTLVMLPKDNSLIKEYASLTVDTPSDMERTKYIFNNIDSKIILYRDIVKLSHDNKIPFYEIDKDTIIKLPDNGSIRYGDFRNLLDKRIHESIHRYY</sequence>
<name>A0A8J8MNJ2_9FIRM</name>
<dbReference type="Pfam" id="PF02348">
    <property type="entry name" value="CTP_transf_3"/>
    <property type="match status" value="1"/>
</dbReference>
<dbReference type="RefSeq" id="WP_212695704.1">
    <property type="nucleotide sequence ID" value="NZ_CP058649.1"/>
</dbReference>
<reference evidence="1" key="1">
    <citation type="submission" date="2020-07" db="EMBL/GenBank/DDBJ databases">
        <title>Vallitalea pronyensis genome.</title>
        <authorList>
            <person name="Postec A."/>
        </authorList>
    </citation>
    <scope>NUCLEOTIDE SEQUENCE</scope>
    <source>
        <strain evidence="1">FatNI3</strain>
    </source>
</reference>
<dbReference type="SUPFAM" id="SSF53448">
    <property type="entry name" value="Nucleotide-diphospho-sugar transferases"/>
    <property type="match status" value="1"/>
</dbReference>